<dbReference type="Gene3D" id="3.40.50.1360">
    <property type="match status" value="1"/>
</dbReference>
<gene>
    <name evidence="1" type="ORF">S03H2_47705</name>
</gene>
<proteinExistence type="predicted"/>
<evidence type="ECO:0000313" key="1">
    <source>
        <dbReference type="EMBL" id="GAH73777.1"/>
    </source>
</evidence>
<evidence type="ECO:0008006" key="2">
    <source>
        <dbReference type="Google" id="ProtNLM"/>
    </source>
</evidence>
<organism evidence="1">
    <name type="scientific">marine sediment metagenome</name>
    <dbReference type="NCBI Taxonomy" id="412755"/>
    <lineage>
        <taxon>unclassified sequences</taxon>
        <taxon>metagenomes</taxon>
        <taxon>ecological metagenomes</taxon>
    </lineage>
</organism>
<dbReference type="AlphaFoldDB" id="X1HWD5"/>
<dbReference type="EMBL" id="BARU01030031">
    <property type="protein sequence ID" value="GAH73777.1"/>
    <property type="molecule type" value="Genomic_DNA"/>
</dbReference>
<comment type="caution">
    <text evidence="1">The sequence shown here is derived from an EMBL/GenBank/DDBJ whole genome shotgun (WGS) entry which is preliminary data.</text>
</comment>
<protein>
    <recommendedName>
        <fullName evidence="2">Glucosamine/galactosamine-6-phosphate isomerase domain-containing protein</fullName>
    </recommendedName>
</protein>
<accession>X1HWD5</accession>
<feature type="non-terminal residue" evidence="1">
    <location>
        <position position="1"/>
    </location>
</feature>
<sequence>TIFRIAIMGDVSVKFPVTFVQEHPDCIIYADKDTAESPILTP</sequence>
<reference evidence="1" key="1">
    <citation type="journal article" date="2014" name="Front. Microbiol.">
        <title>High frequency of phylogenetically diverse reductive dehalogenase-homologous genes in deep subseafloor sedimentary metagenomes.</title>
        <authorList>
            <person name="Kawai M."/>
            <person name="Futagami T."/>
            <person name="Toyoda A."/>
            <person name="Takaki Y."/>
            <person name="Nishi S."/>
            <person name="Hori S."/>
            <person name="Arai W."/>
            <person name="Tsubouchi T."/>
            <person name="Morono Y."/>
            <person name="Uchiyama I."/>
            <person name="Ito T."/>
            <person name="Fujiyama A."/>
            <person name="Inagaki F."/>
            <person name="Takami H."/>
        </authorList>
    </citation>
    <scope>NUCLEOTIDE SEQUENCE</scope>
    <source>
        <strain evidence="1">Expedition CK06-06</strain>
    </source>
</reference>
<name>X1HWD5_9ZZZZ</name>